<protein>
    <submittedName>
        <fullName evidence="1">Uncharacterized protein</fullName>
    </submittedName>
</protein>
<evidence type="ECO:0000313" key="2">
    <source>
        <dbReference type="Proteomes" id="UP000479710"/>
    </source>
</evidence>
<reference evidence="1 2" key="1">
    <citation type="submission" date="2019-11" db="EMBL/GenBank/DDBJ databases">
        <title>Whole genome sequence of Oryza granulata.</title>
        <authorList>
            <person name="Li W."/>
        </authorList>
    </citation>
    <scope>NUCLEOTIDE SEQUENCE [LARGE SCALE GENOMIC DNA]</scope>
    <source>
        <strain evidence="2">cv. Menghai</strain>
        <tissue evidence="1">Leaf</tissue>
    </source>
</reference>
<keyword evidence="2" id="KW-1185">Reference proteome</keyword>
<dbReference type="AlphaFoldDB" id="A0A6G1DXR8"/>
<accession>A0A6G1DXR8</accession>
<evidence type="ECO:0000313" key="1">
    <source>
        <dbReference type="EMBL" id="KAF0917267.1"/>
    </source>
</evidence>
<gene>
    <name evidence="1" type="ORF">E2562_017446</name>
</gene>
<sequence length="66" mass="7869">MEDCWRVIAWHDEYLARWIANAEPTQVVEHIALSYYHRAPKPWGHQGHPWAVEHMTQALVYQAPIY</sequence>
<proteinExistence type="predicted"/>
<dbReference type="Proteomes" id="UP000479710">
    <property type="component" value="Unassembled WGS sequence"/>
</dbReference>
<organism evidence="1 2">
    <name type="scientific">Oryza meyeriana var. granulata</name>
    <dbReference type="NCBI Taxonomy" id="110450"/>
    <lineage>
        <taxon>Eukaryota</taxon>
        <taxon>Viridiplantae</taxon>
        <taxon>Streptophyta</taxon>
        <taxon>Embryophyta</taxon>
        <taxon>Tracheophyta</taxon>
        <taxon>Spermatophyta</taxon>
        <taxon>Magnoliopsida</taxon>
        <taxon>Liliopsida</taxon>
        <taxon>Poales</taxon>
        <taxon>Poaceae</taxon>
        <taxon>BOP clade</taxon>
        <taxon>Oryzoideae</taxon>
        <taxon>Oryzeae</taxon>
        <taxon>Oryzinae</taxon>
        <taxon>Oryza</taxon>
        <taxon>Oryza meyeriana</taxon>
    </lineage>
</organism>
<comment type="caution">
    <text evidence="1">The sequence shown here is derived from an EMBL/GenBank/DDBJ whole genome shotgun (WGS) entry which is preliminary data.</text>
</comment>
<name>A0A6G1DXR8_9ORYZ</name>
<dbReference type="EMBL" id="SPHZ02000005">
    <property type="protein sequence ID" value="KAF0917267.1"/>
    <property type="molecule type" value="Genomic_DNA"/>
</dbReference>